<sequence length="260" mass="30243">MGERKVQSKYYPPDFDPRKIPRLRRPKNQQKKIRFMLPVRIRCNTSGTYMSEGTKFNCRQEEVVGEIYAWEIKIVRFYIKCTNCSAEVTIITDPKNNGYTVESGATCLYNNRHEEEEKEVINENALESLEKRTIVSKREIEVMATLDEMKSMKSRRASVSVDSMLEALSKREKQEEEEKEEEEEVLIKSIRFGKRTRIDDEEGKIDEEKKKSPNKRRGCGKSPVQISSVRVITKKSTNNNKLPMGLQSLCHNYGTDNDED</sequence>
<dbReference type="Pfam" id="PF04502">
    <property type="entry name" value="Saf4_Yju2"/>
    <property type="match status" value="1"/>
</dbReference>
<dbReference type="PANTHER" id="PTHR12111:SF4">
    <property type="entry name" value="SPLICING FACTOR YJU2"/>
    <property type="match status" value="1"/>
</dbReference>
<gene>
    <name evidence="3" type="ORF">MERR_LOCUS6794</name>
</gene>
<dbReference type="PANTHER" id="PTHR12111">
    <property type="entry name" value="SPLICING FACTOR YJU2"/>
    <property type="match status" value="1"/>
</dbReference>
<evidence type="ECO:0000313" key="4">
    <source>
        <dbReference type="Proteomes" id="UP000467841"/>
    </source>
</evidence>
<comment type="function">
    <text evidence="1">Part of the spliceosome which catalyzes two sequential transesterification reactions, first the excision of the non-coding intron from pre-mRNA and then the ligation of the coding exons to form the mature mRNA. Plays a role in stabilizing the structure of the spliceosome catalytic core and docking of the branch helix into the active site, producing 5'-exon and lariat intron-3'-intermediates.</text>
</comment>
<comment type="subunit">
    <text evidence="1">Component of the spliceosome. Present in the activated B complex, the catalytically activated B* complex which catalyzes the branching, the catalytic step 1 C complex catalyzing the exon ligation, and the postcatalytic P complex containing the ligated exons (mRNA) and the excised lariat intron.</text>
</comment>
<evidence type="ECO:0000256" key="2">
    <source>
        <dbReference type="SAM" id="MobiDB-lite"/>
    </source>
</evidence>
<keyword evidence="1" id="KW-0747">Spliceosome</keyword>
<evidence type="ECO:0000256" key="1">
    <source>
        <dbReference type="HAMAP-Rule" id="MF_03226"/>
    </source>
</evidence>
<feature type="compositionally biased region" description="Polar residues" evidence="2">
    <location>
        <begin position="224"/>
        <end position="241"/>
    </location>
</feature>
<feature type="region of interest" description="Disordered" evidence="2">
    <location>
        <begin position="202"/>
        <end position="260"/>
    </location>
</feature>
<comment type="subcellular location">
    <subcellularLocation>
        <location evidence="1">Nucleus</location>
    </subcellularLocation>
</comment>
<dbReference type="GO" id="GO:0000349">
    <property type="term" value="P:generation of catalytic spliceosome for first transesterification step"/>
    <property type="evidence" value="ECO:0007669"/>
    <property type="project" value="UniProtKB-UniRule"/>
</dbReference>
<protein>
    <recommendedName>
        <fullName evidence="1">Splicing factor YJU2</fullName>
    </recommendedName>
</protein>
<keyword evidence="1" id="KW-0507">mRNA processing</keyword>
<organism evidence="3 4">
    <name type="scientific">Microthlaspi erraticum</name>
    <dbReference type="NCBI Taxonomy" id="1685480"/>
    <lineage>
        <taxon>Eukaryota</taxon>
        <taxon>Viridiplantae</taxon>
        <taxon>Streptophyta</taxon>
        <taxon>Embryophyta</taxon>
        <taxon>Tracheophyta</taxon>
        <taxon>Spermatophyta</taxon>
        <taxon>Magnoliopsida</taxon>
        <taxon>eudicotyledons</taxon>
        <taxon>Gunneridae</taxon>
        <taxon>Pentapetalae</taxon>
        <taxon>rosids</taxon>
        <taxon>malvids</taxon>
        <taxon>Brassicales</taxon>
        <taxon>Brassicaceae</taxon>
        <taxon>Coluteocarpeae</taxon>
        <taxon>Microthlaspi</taxon>
    </lineage>
</organism>
<reference evidence="3" key="1">
    <citation type="submission" date="2020-01" db="EMBL/GenBank/DDBJ databases">
        <authorList>
            <person name="Mishra B."/>
        </authorList>
    </citation>
    <scope>NUCLEOTIDE SEQUENCE [LARGE SCALE GENOMIC DNA]</scope>
</reference>
<dbReference type="Proteomes" id="UP000467841">
    <property type="component" value="Unassembled WGS sequence"/>
</dbReference>
<dbReference type="InterPro" id="IPR043701">
    <property type="entry name" value="Yju2"/>
</dbReference>
<dbReference type="InterPro" id="IPR007590">
    <property type="entry name" value="Saf4/Yju2"/>
</dbReference>
<dbReference type="HAMAP" id="MF_03226">
    <property type="entry name" value="YJU2"/>
    <property type="match status" value="1"/>
</dbReference>
<dbReference type="EMBL" id="CACVBM020000455">
    <property type="protein sequence ID" value="CAA7019559.1"/>
    <property type="molecule type" value="Genomic_DNA"/>
</dbReference>
<dbReference type="AlphaFoldDB" id="A0A6D2HY67"/>
<name>A0A6D2HY67_9BRAS</name>
<dbReference type="OrthoDB" id="674963at2759"/>
<keyword evidence="1" id="KW-0539">Nucleus</keyword>
<proteinExistence type="inferred from homology"/>
<evidence type="ECO:0000313" key="3">
    <source>
        <dbReference type="EMBL" id="CAA7019559.1"/>
    </source>
</evidence>
<dbReference type="GO" id="GO:0071006">
    <property type="term" value="C:U2-type catalytic step 1 spliceosome"/>
    <property type="evidence" value="ECO:0007669"/>
    <property type="project" value="UniProtKB-UniRule"/>
</dbReference>
<feature type="region of interest" description="Disordered" evidence="2">
    <location>
        <begin position="1"/>
        <end position="21"/>
    </location>
</feature>
<accession>A0A6D2HY67</accession>
<comment type="similarity">
    <text evidence="1">Belongs to the CWC16 family. YJU2 subfamily.</text>
</comment>
<comment type="caution">
    <text evidence="3">The sequence shown here is derived from an EMBL/GenBank/DDBJ whole genome shotgun (WGS) entry which is preliminary data.</text>
</comment>
<keyword evidence="1" id="KW-0508">mRNA splicing</keyword>
<keyword evidence="4" id="KW-1185">Reference proteome</keyword>
<comment type="caution">
    <text evidence="1">Lacks conserved residue(s) required for the propagation of feature annotation.</text>
</comment>